<proteinExistence type="predicted"/>
<dbReference type="AlphaFoldDB" id="A0AAW5K1F4"/>
<accession>A0AAW5K1F4</accession>
<sequence length="142" mass="16385">MILKNLIKRTTHNPAEGTLCVAEAKTPEIPFEIKRVYYTYGVEKDIVRGHHAHKKLEQILICLYGSIEVTLDDGHNNTETVILSDPSISLYVGPSMWHTMKWLQSNSVLLVLASEHYDESDYIRDYNNFIYWVNDKGENSKI</sequence>
<reference evidence="2 3" key="1">
    <citation type="submission" date="2022-06" db="EMBL/GenBank/DDBJ databases">
        <title>Isolation of gut microbiota from human fecal samples.</title>
        <authorList>
            <person name="Pamer E.G."/>
            <person name="Barat B."/>
            <person name="Waligurski E."/>
            <person name="Medina S."/>
            <person name="Paddock L."/>
            <person name="Mostad J."/>
        </authorList>
    </citation>
    <scope>NUCLEOTIDE SEQUENCE [LARGE SCALE GENOMIC DNA]</scope>
    <source>
        <strain evidence="2 3">DFI.9.90</strain>
    </source>
</reference>
<evidence type="ECO:0000313" key="2">
    <source>
        <dbReference type="EMBL" id="MCQ4814650.1"/>
    </source>
</evidence>
<keyword evidence="3" id="KW-1185">Reference proteome</keyword>
<comment type="caution">
    <text evidence="2">The sequence shown here is derived from an EMBL/GenBank/DDBJ whole genome shotgun (WGS) entry which is preliminary data.</text>
</comment>
<evidence type="ECO:0000313" key="3">
    <source>
        <dbReference type="Proteomes" id="UP001205919"/>
    </source>
</evidence>
<dbReference type="SUPFAM" id="SSF51182">
    <property type="entry name" value="RmlC-like cupins"/>
    <property type="match status" value="1"/>
</dbReference>
<dbReference type="Proteomes" id="UP001205919">
    <property type="component" value="Unassembled WGS sequence"/>
</dbReference>
<dbReference type="Pfam" id="PF05523">
    <property type="entry name" value="FdtA"/>
    <property type="match status" value="1"/>
</dbReference>
<feature type="domain" description="Sugar 3,4-ketoisomerase QdtA cupin" evidence="1">
    <location>
        <begin position="10"/>
        <end position="131"/>
    </location>
</feature>
<protein>
    <submittedName>
        <fullName evidence="2">FdtA/QdtA family cupin domain-containing protein</fullName>
    </submittedName>
</protein>
<name>A0AAW5K1F4_9BACT</name>
<dbReference type="InterPro" id="IPR011051">
    <property type="entry name" value="RmlC_Cupin_sf"/>
</dbReference>
<dbReference type="InterPro" id="IPR014710">
    <property type="entry name" value="RmlC-like_jellyroll"/>
</dbReference>
<dbReference type="CDD" id="cd20292">
    <property type="entry name" value="cupin_QdtA-like"/>
    <property type="match status" value="1"/>
</dbReference>
<dbReference type="EMBL" id="JANFYT010000018">
    <property type="protein sequence ID" value="MCQ4814650.1"/>
    <property type="molecule type" value="Genomic_DNA"/>
</dbReference>
<evidence type="ECO:0000259" key="1">
    <source>
        <dbReference type="Pfam" id="PF05523"/>
    </source>
</evidence>
<dbReference type="RefSeq" id="WP_256181983.1">
    <property type="nucleotide sequence ID" value="NZ_JANFYT010000018.1"/>
</dbReference>
<dbReference type="InterPro" id="IPR008894">
    <property type="entry name" value="QdtA_cupin_dom"/>
</dbReference>
<gene>
    <name evidence="2" type="ORF">NE630_09440</name>
</gene>
<organism evidence="2 3">
    <name type="scientific">Cloacibacillus evryensis</name>
    <dbReference type="NCBI Taxonomy" id="508460"/>
    <lineage>
        <taxon>Bacteria</taxon>
        <taxon>Thermotogati</taxon>
        <taxon>Synergistota</taxon>
        <taxon>Synergistia</taxon>
        <taxon>Synergistales</taxon>
        <taxon>Synergistaceae</taxon>
        <taxon>Cloacibacillus</taxon>
    </lineage>
</organism>
<dbReference type="Gene3D" id="2.60.120.10">
    <property type="entry name" value="Jelly Rolls"/>
    <property type="match status" value="1"/>
</dbReference>